<feature type="chain" id="PRO_5002173517" evidence="1">
    <location>
        <begin position="30"/>
        <end position="155"/>
    </location>
</feature>
<dbReference type="HOGENOM" id="CLU_081164_1_0_1"/>
<keyword evidence="1" id="KW-0732">Signal</keyword>
<name>A0A0C2WCU5_AMAMK</name>
<dbReference type="OrthoDB" id="2758521at2759"/>
<proteinExistence type="predicted"/>
<keyword evidence="3" id="KW-1185">Reference proteome</keyword>
<dbReference type="AlphaFoldDB" id="A0A0C2WCU5"/>
<accession>A0A0C2WCU5</accession>
<feature type="non-terminal residue" evidence="2">
    <location>
        <position position="155"/>
    </location>
</feature>
<dbReference type="STRING" id="946122.A0A0C2WCU5"/>
<sequence>MWARLGAASRNRSFYRTLLCLFTIPVCRAVLVNRTIDSNKGDPSTGFIPIYQPQSPWADQTCSGCYIQPDIALAFDGTWNAATYHPELQNVNVTLRFTGVAVWVFFILSNANDHGTGTTTNTQLNITIDGQYAGNFSHDPDLSTHDLIYNATVFS</sequence>
<gene>
    <name evidence="2" type="ORF">M378DRAFT_93468</name>
</gene>
<evidence type="ECO:0000256" key="1">
    <source>
        <dbReference type="SAM" id="SignalP"/>
    </source>
</evidence>
<protein>
    <submittedName>
        <fullName evidence="2">Uncharacterized protein</fullName>
    </submittedName>
</protein>
<organism evidence="2 3">
    <name type="scientific">Amanita muscaria (strain Koide BX008)</name>
    <dbReference type="NCBI Taxonomy" id="946122"/>
    <lineage>
        <taxon>Eukaryota</taxon>
        <taxon>Fungi</taxon>
        <taxon>Dikarya</taxon>
        <taxon>Basidiomycota</taxon>
        <taxon>Agaricomycotina</taxon>
        <taxon>Agaricomycetes</taxon>
        <taxon>Agaricomycetidae</taxon>
        <taxon>Agaricales</taxon>
        <taxon>Pluteineae</taxon>
        <taxon>Amanitaceae</taxon>
        <taxon>Amanita</taxon>
    </lineage>
</organism>
<dbReference type="EMBL" id="KN819194">
    <property type="protein sequence ID" value="KIL53863.1"/>
    <property type="molecule type" value="Genomic_DNA"/>
</dbReference>
<evidence type="ECO:0000313" key="2">
    <source>
        <dbReference type="EMBL" id="KIL53863.1"/>
    </source>
</evidence>
<dbReference type="Proteomes" id="UP000054549">
    <property type="component" value="Unassembled WGS sequence"/>
</dbReference>
<feature type="signal peptide" evidence="1">
    <location>
        <begin position="1"/>
        <end position="29"/>
    </location>
</feature>
<evidence type="ECO:0000313" key="3">
    <source>
        <dbReference type="Proteomes" id="UP000054549"/>
    </source>
</evidence>
<reference evidence="2 3" key="1">
    <citation type="submission" date="2014-04" db="EMBL/GenBank/DDBJ databases">
        <title>Evolutionary Origins and Diversification of the Mycorrhizal Mutualists.</title>
        <authorList>
            <consortium name="DOE Joint Genome Institute"/>
            <consortium name="Mycorrhizal Genomics Consortium"/>
            <person name="Kohler A."/>
            <person name="Kuo A."/>
            <person name="Nagy L.G."/>
            <person name="Floudas D."/>
            <person name="Copeland A."/>
            <person name="Barry K.W."/>
            <person name="Cichocki N."/>
            <person name="Veneault-Fourrey C."/>
            <person name="LaButti K."/>
            <person name="Lindquist E.A."/>
            <person name="Lipzen A."/>
            <person name="Lundell T."/>
            <person name="Morin E."/>
            <person name="Murat C."/>
            <person name="Riley R."/>
            <person name="Ohm R."/>
            <person name="Sun H."/>
            <person name="Tunlid A."/>
            <person name="Henrissat B."/>
            <person name="Grigoriev I.V."/>
            <person name="Hibbett D.S."/>
            <person name="Martin F."/>
        </authorList>
    </citation>
    <scope>NUCLEOTIDE SEQUENCE [LARGE SCALE GENOMIC DNA]</scope>
    <source>
        <strain evidence="2 3">Koide BX008</strain>
    </source>
</reference>
<dbReference type="InParanoid" id="A0A0C2WCU5"/>